<dbReference type="Gene3D" id="3.90.220.20">
    <property type="entry name" value="DNA methylase specificity domains"/>
    <property type="match status" value="1"/>
</dbReference>
<evidence type="ECO:0000313" key="4">
    <source>
        <dbReference type="Proteomes" id="UP000033867"/>
    </source>
</evidence>
<dbReference type="InterPro" id="IPR052021">
    <property type="entry name" value="Type-I_RS_S_subunit"/>
</dbReference>
<dbReference type="Proteomes" id="UP000033867">
    <property type="component" value="Unassembled WGS sequence"/>
</dbReference>
<dbReference type="GO" id="GO:0003677">
    <property type="term" value="F:DNA binding"/>
    <property type="evidence" value="ECO:0007669"/>
    <property type="project" value="UniProtKB-KW"/>
</dbReference>
<accession>A0A0G1BB71</accession>
<dbReference type="CDD" id="cd17260">
    <property type="entry name" value="RMtype1_S_EcoEI-TRD1-CR1_like"/>
    <property type="match status" value="1"/>
</dbReference>
<name>A0A0G1BB71_9BACT</name>
<dbReference type="PATRIC" id="fig|1619052.3.peg.968"/>
<evidence type="ECO:0000256" key="1">
    <source>
        <dbReference type="ARBA" id="ARBA00022747"/>
    </source>
</evidence>
<dbReference type="SUPFAM" id="SSF116734">
    <property type="entry name" value="DNA methylase specificity domain"/>
    <property type="match status" value="1"/>
</dbReference>
<evidence type="ECO:0000256" key="2">
    <source>
        <dbReference type="ARBA" id="ARBA00023125"/>
    </source>
</evidence>
<dbReference type="PANTHER" id="PTHR30408">
    <property type="entry name" value="TYPE-1 RESTRICTION ENZYME ECOKI SPECIFICITY PROTEIN"/>
    <property type="match status" value="1"/>
</dbReference>
<organism evidence="3 4">
    <name type="scientific">Candidatus Magasanikbacteria bacterium GW2011_GWE2_42_7</name>
    <dbReference type="NCBI Taxonomy" id="1619052"/>
    <lineage>
        <taxon>Bacteria</taxon>
        <taxon>Candidatus Magasanikiibacteriota</taxon>
    </lineage>
</organism>
<keyword evidence="2" id="KW-0238">DNA-binding</keyword>
<protein>
    <submittedName>
        <fullName evidence="3">Polymerase, beta domain protein region protein</fullName>
    </submittedName>
</protein>
<dbReference type="EMBL" id="LCEK01000053">
    <property type="protein sequence ID" value="KKS70459.1"/>
    <property type="molecule type" value="Genomic_DNA"/>
</dbReference>
<dbReference type="AlphaFoldDB" id="A0A0G1BB71"/>
<evidence type="ECO:0000313" key="3">
    <source>
        <dbReference type="EMBL" id="KKS70459.1"/>
    </source>
</evidence>
<proteinExistence type="predicted"/>
<sequence length="177" mass="19922">MVQKDGEIPYLDMSALPIQGSWTEKPLMRKFSSGSRFRNGDTLFARITPCLENGKTAFIQCLPEGVSAWGSTEFIVIRVKKPLPSEYGYLLARNTSFRNFAIKMMSGTSGRQRVQVEMLRGYPVVVPDKKTLDIFAGFVETCFRSIASNSLQMEQLGDIRDVLLPKLISGEVRVKEF</sequence>
<dbReference type="PANTHER" id="PTHR30408:SF13">
    <property type="entry name" value="TYPE I RESTRICTION ENZYME HINDI SPECIFICITY SUBUNIT"/>
    <property type="match status" value="1"/>
</dbReference>
<comment type="caution">
    <text evidence="3">The sequence shown here is derived from an EMBL/GenBank/DDBJ whole genome shotgun (WGS) entry which is preliminary data.</text>
</comment>
<reference evidence="3 4" key="1">
    <citation type="journal article" date="2015" name="Nature">
        <title>rRNA introns, odd ribosomes, and small enigmatic genomes across a large radiation of phyla.</title>
        <authorList>
            <person name="Brown C.T."/>
            <person name="Hug L.A."/>
            <person name="Thomas B.C."/>
            <person name="Sharon I."/>
            <person name="Castelle C.J."/>
            <person name="Singh A."/>
            <person name="Wilkins M.J."/>
            <person name="Williams K.H."/>
            <person name="Banfield J.F."/>
        </authorList>
    </citation>
    <scope>NUCLEOTIDE SEQUENCE [LARGE SCALE GENOMIC DNA]</scope>
</reference>
<dbReference type="GO" id="GO:0009307">
    <property type="term" value="P:DNA restriction-modification system"/>
    <property type="evidence" value="ECO:0007669"/>
    <property type="project" value="UniProtKB-KW"/>
</dbReference>
<dbReference type="InterPro" id="IPR044946">
    <property type="entry name" value="Restrct_endonuc_typeI_TRD_sf"/>
</dbReference>
<gene>
    <name evidence="3" type="ORF">UV42_C0053G0005</name>
</gene>
<keyword evidence="1" id="KW-0680">Restriction system</keyword>